<dbReference type="NCBIfam" id="TIGR00229">
    <property type="entry name" value="sensory_box"/>
    <property type="match status" value="1"/>
</dbReference>
<dbReference type="Gene3D" id="3.40.50.2300">
    <property type="match status" value="2"/>
</dbReference>
<evidence type="ECO:0000256" key="4">
    <source>
        <dbReference type="ARBA" id="ARBA00022679"/>
    </source>
</evidence>
<feature type="domain" description="Response regulatory" evidence="13">
    <location>
        <begin position="944"/>
        <end position="1065"/>
    </location>
</feature>
<dbReference type="CDD" id="cd17546">
    <property type="entry name" value="REC_hyHK_CKI1_RcsC-like"/>
    <property type="match status" value="1"/>
</dbReference>
<dbReference type="InterPro" id="IPR003594">
    <property type="entry name" value="HATPase_dom"/>
</dbReference>
<dbReference type="PANTHER" id="PTHR45339">
    <property type="entry name" value="HYBRID SIGNAL TRANSDUCTION HISTIDINE KINASE J"/>
    <property type="match status" value="1"/>
</dbReference>
<dbReference type="SUPFAM" id="SSF55785">
    <property type="entry name" value="PYP-like sensor domain (PAS domain)"/>
    <property type="match status" value="3"/>
</dbReference>
<evidence type="ECO:0000256" key="10">
    <source>
        <dbReference type="ARBA" id="ARBA00068150"/>
    </source>
</evidence>
<evidence type="ECO:0000259" key="13">
    <source>
        <dbReference type="PROSITE" id="PS50110"/>
    </source>
</evidence>
<evidence type="ECO:0000256" key="6">
    <source>
        <dbReference type="ARBA" id="ARBA00022777"/>
    </source>
</evidence>
<dbReference type="SUPFAM" id="SSF47384">
    <property type="entry name" value="Homodimeric domain of signal transducing histidine kinase"/>
    <property type="match status" value="1"/>
</dbReference>
<dbReference type="Pfam" id="PF00072">
    <property type="entry name" value="Response_reg"/>
    <property type="match status" value="2"/>
</dbReference>
<dbReference type="EC" id="2.7.13.3" evidence="2"/>
<evidence type="ECO:0000256" key="5">
    <source>
        <dbReference type="ARBA" id="ARBA00022741"/>
    </source>
</evidence>
<evidence type="ECO:0000259" key="12">
    <source>
        <dbReference type="PROSITE" id="PS50109"/>
    </source>
</evidence>
<dbReference type="SMART" id="SM00387">
    <property type="entry name" value="HATPase_c"/>
    <property type="match status" value="1"/>
</dbReference>
<keyword evidence="3 11" id="KW-0597">Phosphoprotein</keyword>
<evidence type="ECO:0000259" key="14">
    <source>
        <dbReference type="PROSITE" id="PS50112"/>
    </source>
</evidence>
<dbReference type="SMART" id="SM00091">
    <property type="entry name" value="PAS"/>
    <property type="match status" value="5"/>
</dbReference>
<comment type="catalytic activity">
    <reaction evidence="1">
        <text>ATP + protein L-histidine = ADP + protein N-phospho-L-histidine.</text>
        <dbReference type="EC" id="2.7.13.3"/>
    </reaction>
</comment>
<dbReference type="GO" id="GO:0005524">
    <property type="term" value="F:ATP binding"/>
    <property type="evidence" value="ECO:0007669"/>
    <property type="project" value="UniProtKB-KW"/>
</dbReference>
<gene>
    <name evidence="15" type="ORF">GGQ66_000439</name>
</gene>
<dbReference type="PRINTS" id="PR00344">
    <property type="entry name" value="BCTRLSENSOR"/>
</dbReference>
<evidence type="ECO:0000256" key="1">
    <source>
        <dbReference type="ARBA" id="ARBA00000085"/>
    </source>
</evidence>
<reference evidence="15 16" key="1">
    <citation type="submission" date="2020-08" db="EMBL/GenBank/DDBJ databases">
        <title>Genomic Encyclopedia of Type Strains, Phase IV (KMG-IV): sequencing the most valuable type-strain genomes for metagenomic binning, comparative biology and taxonomic classification.</title>
        <authorList>
            <person name="Goeker M."/>
        </authorList>
    </citation>
    <scope>NUCLEOTIDE SEQUENCE [LARGE SCALE GENOMIC DNA]</scope>
    <source>
        <strain evidence="15 16">DSM 26385</strain>
    </source>
</reference>
<comment type="subunit">
    <text evidence="9">At low DSF concentrations, interacts with RpfF.</text>
</comment>
<dbReference type="InterPro" id="IPR004358">
    <property type="entry name" value="Sig_transdc_His_kin-like_C"/>
</dbReference>
<dbReference type="PROSITE" id="PS50112">
    <property type="entry name" value="PAS"/>
    <property type="match status" value="1"/>
</dbReference>
<dbReference type="Pfam" id="PF12860">
    <property type="entry name" value="PAS_7"/>
    <property type="match status" value="3"/>
</dbReference>
<dbReference type="InterPro" id="IPR003661">
    <property type="entry name" value="HisK_dim/P_dom"/>
</dbReference>
<dbReference type="Pfam" id="PF08448">
    <property type="entry name" value="PAS_4"/>
    <property type="match status" value="2"/>
</dbReference>
<dbReference type="SMART" id="SM00388">
    <property type="entry name" value="HisKA"/>
    <property type="match status" value="1"/>
</dbReference>
<dbReference type="InterPro" id="IPR000014">
    <property type="entry name" value="PAS"/>
</dbReference>
<accession>A0A7W6K0D7</accession>
<dbReference type="RefSeq" id="WP_183788953.1">
    <property type="nucleotide sequence ID" value="NZ_JACIDU010000002.1"/>
</dbReference>
<dbReference type="SUPFAM" id="SSF55874">
    <property type="entry name" value="ATPase domain of HSP90 chaperone/DNA topoisomerase II/histidine kinase"/>
    <property type="match status" value="1"/>
</dbReference>
<dbReference type="Pfam" id="PF02518">
    <property type="entry name" value="HATPase_c"/>
    <property type="match status" value="1"/>
</dbReference>
<dbReference type="SMART" id="SM00448">
    <property type="entry name" value="REC"/>
    <property type="match status" value="2"/>
</dbReference>
<name>A0A7W6K0D7_9HYPH</name>
<comment type="caution">
    <text evidence="15">The sequence shown here is derived from an EMBL/GenBank/DDBJ whole genome shotgun (WGS) entry which is preliminary data.</text>
</comment>
<evidence type="ECO:0000256" key="11">
    <source>
        <dbReference type="PROSITE-ProRule" id="PRU00169"/>
    </source>
</evidence>
<dbReference type="CDD" id="cd16922">
    <property type="entry name" value="HATPase_EvgS-ArcB-TorS-like"/>
    <property type="match status" value="1"/>
</dbReference>
<dbReference type="InterPro" id="IPR011006">
    <property type="entry name" value="CheY-like_superfamily"/>
</dbReference>
<keyword evidence="4" id="KW-0808">Transferase</keyword>
<evidence type="ECO:0000256" key="8">
    <source>
        <dbReference type="ARBA" id="ARBA00023012"/>
    </source>
</evidence>
<dbReference type="InterPro" id="IPR036890">
    <property type="entry name" value="HATPase_C_sf"/>
</dbReference>
<keyword evidence="7" id="KW-0067">ATP-binding</keyword>
<dbReference type="InterPro" id="IPR013656">
    <property type="entry name" value="PAS_4"/>
</dbReference>
<dbReference type="Gene3D" id="3.30.565.10">
    <property type="entry name" value="Histidine kinase-like ATPase, C-terminal domain"/>
    <property type="match status" value="1"/>
</dbReference>
<dbReference type="AlphaFoldDB" id="A0A7W6K0D7"/>
<dbReference type="Pfam" id="PF00512">
    <property type="entry name" value="HisKA"/>
    <property type="match status" value="1"/>
</dbReference>
<evidence type="ECO:0000256" key="7">
    <source>
        <dbReference type="ARBA" id="ARBA00022840"/>
    </source>
</evidence>
<keyword evidence="6" id="KW-0418">Kinase</keyword>
<organism evidence="15 16">
    <name type="scientific">Allorhizobium borbori</name>
    <dbReference type="NCBI Taxonomy" id="485907"/>
    <lineage>
        <taxon>Bacteria</taxon>
        <taxon>Pseudomonadati</taxon>
        <taxon>Pseudomonadota</taxon>
        <taxon>Alphaproteobacteria</taxon>
        <taxon>Hyphomicrobiales</taxon>
        <taxon>Rhizobiaceae</taxon>
        <taxon>Rhizobium/Agrobacterium group</taxon>
        <taxon>Allorhizobium</taxon>
    </lineage>
</organism>
<evidence type="ECO:0000256" key="3">
    <source>
        <dbReference type="ARBA" id="ARBA00022553"/>
    </source>
</evidence>
<evidence type="ECO:0000256" key="2">
    <source>
        <dbReference type="ARBA" id="ARBA00012438"/>
    </source>
</evidence>
<dbReference type="PROSITE" id="PS50109">
    <property type="entry name" value="HIS_KIN"/>
    <property type="match status" value="1"/>
</dbReference>
<feature type="domain" description="Histidine kinase" evidence="12">
    <location>
        <begin position="705"/>
        <end position="926"/>
    </location>
</feature>
<dbReference type="InterPro" id="IPR005467">
    <property type="entry name" value="His_kinase_dom"/>
</dbReference>
<dbReference type="Gene3D" id="1.10.287.130">
    <property type="match status" value="1"/>
</dbReference>
<feature type="modified residue" description="4-aspartylphosphate" evidence="11">
    <location>
        <position position="998"/>
    </location>
</feature>
<keyword evidence="5" id="KW-0547">Nucleotide-binding</keyword>
<keyword evidence="16" id="KW-1185">Reference proteome</keyword>
<dbReference type="CDD" id="cd00130">
    <property type="entry name" value="PAS"/>
    <property type="match status" value="2"/>
</dbReference>
<keyword evidence="8" id="KW-0902">Two-component regulatory system</keyword>
<dbReference type="Gene3D" id="3.30.450.20">
    <property type="entry name" value="PAS domain"/>
    <property type="match status" value="5"/>
</dbReference>
<evidence type="ECO:0000313" key="16">
    <source>
        <dbReference type="Proteomes" id="UP000584824"/>
    </source>
</evidence>
<dbReference type="SUPFAM" id="SSF52172">
    <property type="entry name" value="CheY-like"/>
    <property type="match status" value="2"/>
</dbReference>
<proteinExistence type="predicted"/>
<dbReference type="InterPro" id="IPR036097">
    <property type="entry name" value="HisK_dim/P_sf"/>
</dbReference>
<dbReference type="InterPro" id="IPR035965">
    <property type="entry name" value="PAS-like_dom_sf"/>
</dbReference>
<dbReference type="PROSITE" id="PS50110">
    <property type="entry name" value="RESPONSE_REGULATORY"/>
    <property type="match status" value="2"/>
</dbReference>
<dbReference type="FunFam" id="3.30.565.10:FF:000010">
    <property type="entry name" value="Sensor histidine kinase RcsC"/>
    <property type="match status" value="1"/>
</dbReference>
<evidence type="ECO:0000256" key="9">
    <source>
        <dbReference type="ARBA" id="ARBA00064003"/>
    </source>
</evidence>
<evidence type="ECO:0000313" key="15">
    <source>
        <dbReference type="EMBL" id="MBB4101911.1"/>
    </source>
</evidence>
<sequence length="1243" mass="138126">MNGAESGLLDIACTRIAGLTLPAFVKDSQLRYVAVNEAYARFVGRSVSEFPGRVSEDFLREEDCGMREDRERRTLVFGTEESTFVTEPGSGRRHVLDIERFITEDDRFYVFGVMEWGSALRQSEAAKETERLPVAPVAGVENIFDGPDRPAVSQGFENFPDMLLAGHAFDVAEIGIALFDADGVLVYQNDTEQRFYKPVLQDIGPGHSLYDILGRFWDYGVFAEGEAPADRDAWINTRIASHENDDHEHVDRLPDGRYVRLISRRLENGGLLVVTNDVTEAKRQEELLREQVRATEIYRSALEGLPVAVFLRDDFGRLTYANAAYEEILGDDRSKFLGKDEKEMFPAAWERFRTENRHVIDTGEPIEKSEAVVFVGDRALPIITRLNRIEAPGGEPFVVGSITDVSLLKVRENELVEARSHADKLRGEIETILHSLPVGVMILDSDFIVDYANDAFYHGWVGDYPEELIGRPYRDFVRINFERGAYGSLDQDFDALYETRVRSFTDRSEEPFEVVGRDGKVLIISNMALPNGKYLQTNYDITAVRKREQEAHEAQAALERLGALMRDATSVMSQGLLILRDGIIELSNDALPEMMHVPPEMLAPGRAWRDMFGYLAARGDFGTQEEATALLRDWEERISRRESITTSFHAGGKTWLHFEVNLSGLDHWLAIFTDVTEMKLREEELTRLLNRAEAADRAKSEFLANMSHEIRTPMNGVLGMAELLAKSDLDPRQKTFTDIIVKSGNALLTIINDILDFSKIDAGQMKLRSLPFDPVEAIEDVASLLSTSATQKDIELVVRGAEGHRHVVIGDAGRFRQIVTNLVGNAVKFTEKGHVLIDFRFEPIDDGRQMLTLRIADTGIGIPADKMQSIFDKFSQVDSSSTRRHEGTGLGLSITAGLVDLFGGVVTAHSEPGRGSIFTVTLPFQVAGERQAPRPLPVNVRGAHILVLDDNAVNREILTEQLSGWGFDAVACGSGDEACAILKAARDAGITVDAVLSDFPMNGNEAVHMAERMRDHPHYAAIPIIFLTSMEAAGSESLFASLNVRAHLMKPPRVDLLRTTVIDVVRAARLRRGVTGDEAVPDLALAPAVPNLPPLPEAISLPLRSGGLDILVAEDNEVNQIVFTQILQATGLSFRIVNNGQEAVEAWRTDAPSIILMDVSMPVMNGHQATRLIRQIEAEEGAGQHVPIIGVTAHALERDRDLCLESGMDDYLSKPISPELLESKIRRWFGLEAYDGPRTESTF</sequence>
<protein>
    <recommendedName>
        <fullName evidence="10">Sensory/regulatory protein RpfC</fullName>
        <ecNumber evidence="2">2.7.13.3</ecNumber>
    </recommendedName>
</protein>
<dbReference type="InterPro" id="IPR001789">
    <property type="entry name" value="Sig_transdc_resp-reg_receiver"/>
</dbReference>
<dbReference type="EMBL" id="JACIDU010000002">
    <property type="protein sequence ID" value="MBB4101911.1"/>
    <property type="molecule type" value="Genomic_DNA"/>
</dbReference>
<feature type="modified residue" description="4-aspartylphosphate" evidence="11">
    <location>
        <position position="1158"/>
    </location>
</feature>
<dbReference type="GO" id="GO:0000155">
    <property type="term" value="F:phosphorelay sensor kinase activity"/>
    <property type="evidence" value="ECO:0007669"/>
    <property type="project" value="InterPro"/>
</dbReference>
<dbReference type="FunFam" id="1.10.287.130:FF:000002">
    <property type="entry name" value="Two-component osmosensing histidine kinase"/>
    <property type="match status" value="1"/>
</dbReference>
<dbReference type="PANTHER" id="PTHR45339:SF1">
    <property type="entry name" value="HYBRID SIGNAL TRANSDUCTION HISTIDINE KINASE J"/>
    <property type="match status" value="1"/>
</dbReference>
<dbReference type="CDD" id="cd00082">
    <property type="entry name" value="HisKA"/>
    <property type="match status" value="1"/>
</dbReference>
<feature type="domain" description="Response regulatory" evidence="13">
    <location>
        <begin position="1109"/>
        <end position="1229"/>
    </location>
</feature>
<dbReference type="Proteomes" id="UP000584824">
    <property type="component" value="Unassembled WGS sequence"/>
</dbReference>
<feature type="domain" description="PAS" evidence="14">
    <location>
        <begin position="294"/>
        <end position="363"/>
    </location>
</feature>